<dbReference type="Proteomes" id="UP001596103">
    <property type="component" value="Unassembled WGS sequence"/>
</dbReference>
<keyword evidence="1" id="KW-1133">Transmembrane helix</keyword>
<keyword evidence="1" id="KW-0812">Transmembrane</keyword>
<dbReference type="RefSeq" id="WP_377714403.1">
    <property type="nucleotide sequence ID" value="NZ_JBHSMP010000031.1"/>
</dbReference>
<proteinExistence type="predicted"/>
<evidence type="ECO:0000313" key="2">
    <source>
        <dbReference type="EMBL" id="MFC5431264.1"/>
    </source>
</evidence>
<protein>
    <recommendedName>
        <fullName evidence="4">DUF805 domain-containing protein</fullName>
    </recommendedName>
</protein>
<evidence type="ECO:0000256" key="1">
    <source>
        <dbReference type="SAM" id="Phobius"/>
    </source>
</evidence>
<accession>A0ABW0JFF9</accession>
<evidence type="ECO:0000313" key="3">
    <source>
        <dbReference type="Proteomes" id="UP001596103"/>
    </source>
</evidence>
<keyword evidence="1" id="KW-0472">Membrane</keyword>
<comment type="caution">
    <text evidence="2">The sequence shown here is derived from an EMBL/GenBank/DDBJ whole genome shotgun (WGS) entry which is preliminary data.</text>
</comment>
<evidence type="ECO:0008006" key="4">
    <source>
        <dbReference type="Google" id="ProtNLM"/>
    </source>
</evidence>
<dbReference type="EMBL" id="JBHSMP010000031">
    <property type="protein sequence ID" value="MFC5431264.1"/>
    <property type="molecule type" value="Genomic_DNA"/>
</dbReference>
<keyword evidence="3" id="KW-1185">Reference proteome</keyword>
<gene>
    <name evidence="2" type="ORF">ACFPTO_21035</name>
</gene>
<sequence length="94" mass="10173">MWVVGAGLFLNMLASVGIFSYLLHHVGVQQAAWFFATFLVVWAFLIIGYIMLIAGKRKGGAVLITIGSLIFIPVGLVSIIGSILVARRGDRLAR</sequence>
<name>A0ABW0JFF9_9BURK</name>
<feature type="transmembrane region" description="Helical" evidence="1">
    <location>
        <begin position="60"/>
        <end position="86"/>
    </location>
</feature>
<feature type="transmembrane region" description="Helical" evidence="1">
    <location>
        <begin position="6"/>
        <end position="24"/>
    </location>
</feature>
<reference evidence="3" key="1">
    <citation type="journal article" date="2019" name="Int. J. Syst. Evol. Microbiol.">
        <title>The Global Catalogue of Microorganisms (GCM) 10K type strain sequencing project: providing services to taxonomists for standard genome sequencing and annotation.</title>
        <authorList>
            <consortium name="The Broad Institute Genomics Platform"/>
            <consortium name="The Broad Institute Genome Sequencing Center for Infectious Disease"/>
            <person name="Wu L."/>
            <person name="Ma J."/>
        </authorList>
    </citation>
    <scope>NUCLEOTIDE SEQUENCE [LARGE SCALE GENOMIC DNA]</scope>
    <source>
        <strain evidence="3">CCUG 56042</strain>
    </source>
</reference>
<organism evidence="2 3">
    <name type="scientific">Paraburkholderia denitrificans</name>
    <dbReference type="NCBI Taxonomy" id="694025"/>
    <lineage>
        <taxon>Bacteria</taxon>
        <taxon>Pseudomonadati</taxon>
        <taxon>Pseudomonadota</taxon>
        <taxon>Betaproteobacteria</taxon>
        <taxon>Burkholderiales</taxon>
        <taxon>Burkholderiaceae</taxon>
        <taxon>Paraburkholderia</taxon>
    </lineage>
</organism>
<feature type="transmembrane region" description="Helical" evidence="1">
    <location>
        <begin position="31"/>
        <end position="54"/>
    </location>
</feature>